<evidence type="ECO:0000313" key="2">
    <source>
        <dbReference type="Proteomes" id="UP001153269"/>
    </source>
</evidence>
<protein>
    <submittedName>
        <fullName evidence="1">Uncharacterized protein</fullName>
    </submittedName>
</protein>
<gene>
    <name evidence="1" type="ORF">PLEPLA_LOCUS36791</name>
</gene>
<dbReference type="AlphaFoldDB" id="A0A9N7VIM2"/>
<proteinExistence type="predicted"/>
<keyword evidence="2" id="KW-1185">Reference proteome</keyword>
<reference evidence="1" key="1">
    <citation type="submission" date="2020-03" db="EMBL/GenBank/DDBJ databases">
        <authorList>
            <person name="Weist P."/>
        </authorList>
    </citation>
    <scope>NUCLEOTIDE SEQUENCE</scope>
</reference>
<organism evidence="1 2">
    <name type="scientific">Pleuronectes platessa</name>
    <name type="common">European plaice</name>
    <dbReference type="NCBI Taxonomy" id="8262"/>
    <lineage>
        <taxon>Eukaryota</taxon>
        <taxon>Metazoa</taxon>
        <taxon>Chordata</taxon>
        <taxon>Craniata</taxon>
        <taxon>Vertebrata</taxon>
        <taxon>Euteleostomi</taxon>
        <taxon>Actinopterygii</taxon>
        <taxon>Neopterygii</taxon>
        <taxon>Teleostei</taxon>
        <taxon>Neoteleostei</taxon>
        <taxon>Acanthomorphata</taxon>
        <taxon>Carangaria</taxon>
        <taxon>Pleuronectiformes</taxon>
        <taxon>Pleuronectoidei</taxon>
        <taxon>Pleuronectidae</taxon>
        <taxon>Pleuronectes</taxon>
    </lineage>
</organism>
<dbReference type="Proteomes" id="UP001153269">
    <property type="component" value="Unassembled WGS sequence"/>
</dbReference>
<sequence length="126" mass="14887">MPGTWIHRILWTKGFLNQNPQVSGIRGLITPYRQGRRRGHVRWGIWNLMRDHGLDHVSMYVFDLLRVIHRGNRVHCSITAGSLLNLVDHRIPSLVFDHPVLHPARYWVLNSTQKEVHRKPRFLPKH</sequence>
<comment type="caution">
    <text evidence="1">The sequence shown here is derived from an EMBL/GenBank/DDBJ whole genome shotgun (WGS) entry which is preliminary data.</text>
</comment>
<accession>A0A9N7VIM2</accession>
<evidence type="ECO:0000313" key="1">
    <source>
        <dbReference type="EMBL" id="CAB1449111.1"/>
    </source>
</evidence>
<dbReference type="EMBL" id="CADEAL010004002">
    <property type="protein sequence ID" value="CAB1449111.1"/>
    <property type="molecule type" value="Genomic_DNA"/>
</dbReference>
<name>A0A9N7VIM2_PLEPL</name>